<comment type="caution">
    <text evidence="3">The sequence shown here is derived from an EMBL/GenBank/DDBJ whole genome shotgun (WGS) entry which is preliminary data.</text>
</comment>
<evidence type="ECO:0000256" key="2">
    <source>
        <dbReference type="SAM" id="Phobius"/>
    </source>
</evidence>
<keyword evidence="4" id="KW-1185">Reference proteome</keyword>
<dbReference type="RefSeq" id="WP_094408480.1">
    <property type="nucleotide sequence ID" value="NZ_BMJZ01000004.1"/>
</dbReference>
<dbReference type="InterPro" id="IPR011009">
    <property type="entry name" value="Kinase-like_dom_sf"/>
</dbReference>
<keyword evidence="2" id="KW-0472">Membrane</keyword>
<name>A0A255XSG6_9PROT</name>
<evidence type="ECO:0000313" key="4">
    <source>
        <dbReference type="Proteomes" id="UP000216361"/>
    </source>
</evidence>
<accession>A0A255XSG6</accession>
<dbReference type="SUPFAM" id="SSF56112">
    <property type="entry name" value="Protein kinase-like (PK-like)"/>
    <property type="match status" value="1"/>
</dbReference>
<dbReference type="OrthoDB" id="7166208at2"/>
<dbReference type="EMBL" id="NOXS01000031">
    <property type="protein sequence ID" value="OYQ19375.1"/>
    <property type="molecule type" value="Genomic_DNA"/>
</dbReference>
<sequence>MLDHDQPQEAADPAPADDRDEEQETRSDAVIELKQRFLVYSDQALPQLNSGEAIAYHAQLKADTARPFYALLPPDDVPARTDMLDTIRNLSVPGMLKLAEWGKIYWPPEKRHRFVIVLERPGGVRVFPDLTVPQAPTQEEDLISGFLTSLMPMVREFTGRMLSHRAIRPDNLFYADAGRRSMVLGECVSSPPAYGQPAVFETIESAMCHPTARGNGNNTNDLYALGVTMLFLILGRNPVADLDDDRILANKIEFGSYATLVGQARIPLSLMEPLRGLLTDDPRERWTLQDLDMWLAGRRQSPKQPKLPQRASRPFVFNEVEYFNTRSLANALAKDYINAVTVVRSKQLDAWLRRSLNDEARAEAMQQAVSSTANHISAGRGSEDRLVARACVPLDPSAPIRYRGFGLSVDGIGPALAAALNNRERRQMIAEVISSRLPVHWVSAQAKPRPEDLRAVQLLDRLPAMIDNPAIGYGVERALYELNVGEHCHSPIFERDYVADLSHIVPALERVARRNNRPETPLDRHIVAFVAARARRMNDEVVKSLQNPDTATRALATLRLLASVQDQTNSGPAPALAQWMAGMLGGVVGSYHHRKRREKIGERVRRAAMDGQMSELLSVVDDESERAADTRGFNEAASEYRAIEYQLKQFETEKPRRDEDSRHFGEQLAAAIGGLLVSVVTAVTIFATMM</sequence>
<evidence type="ECO:0000313" key="3">
    <source>
        <dbReference type="EMBL" id="OYQ19375.1"/>
    </source>
</evidence>
<proteinExistence type="predicted"/>
<feature type="region of interest" description="Disordered" evidence="1">
    <location>
        <begin position="1"/>
        <end position="26"/>
    </location>
</feature>
<keyword evidence="2" id="KW-1133">Transmembrane helix</keyword>
<dbReference type="AlphaFoldDB" id="A0A255XSG6"/>
<reference evidence="3 4" key="1">
    <citation type="submission" date="2017-07" db="EMBL/GenBank/DDBJ databases">
        <title>Elstera cyanobacteriorum sp. nov., a novel bacterium isolated from cyanobacterial aggregates in a eutrophic lake.</title>
        <authorList>
            <person name="Cai H."/>
        </authorList>
    </citation>
    <scope>NUCLEOTIDE SEQUENCE [LARGE SCALE GENOMIC DNA]</scope>
    <source>
        <strain evidence="3 4">TH019</strain>
    </source>
</reference>
<dbReference type="Gene3D" id="1.10.510.10">
    <property type="entry name" value="Transferase(Phosphotransferase) domain 1"/>
    <property type="match status" value="1"/>
</dbReference>
<evidence type="ECO:0000256" key="1">
    <source>
        <dbReference type="SAM" id="MobiDB-lite"/>
    </source>
</evidence>
<organism evidence="3 4">
    <name type="scientific">Elstera cyanobacteriorum</name>
    <dbReference type="NCBI Taxonomy" id="2022747"/>
    <lineage>
        <taxon>Bacteria</taxon>
        <taxon>Pseudomonadati</taxon>
        <taxon>Pseudomonadota</taxon>
        <taxon>Alphaproteobacteria</taxon>
        <taxon>Rhodospirillales</taxon>
        <taxon>Rhodospirillaceae</taxon>
        <taxon>Elstera</taxon>
    </lineage>
</organism>
<feature type="transmembrane region" description="Helical" evidence="2">
    <location>
        <begin position="668"/>
        <end position="689"/>
    </location>
</feature>
<keyword evidence="2" id="KW-0812">Transmembrane</keyword>
<dbReference type="Proteomes" id="UP000216361">
    <property type="component" value="Unassembled WGS sequence"/>
</dbReference>
<evidence type="ECO:0008006" key="5">
    <source>
        <dbReference type="Google" id="ProtNLM"/>
    </source>
</evidence>
<gene>
    <name evidence="3" type="ORF">CHR90_08080</name>
</gene>
<protein>
    <recommendedName>
        <fullName evidence="5">Protein kinase domain-containing protein</fullName>
    </recommendedName>
</protein>